<dbReference type="InParanoid" id="G2YF44"/>
<evidence type="ECO:0000313" key="2">
    <source>
        <dbReference type="EMBL" id="CCD50437.1"/>
    </source>
</evidence>
<name>G2YF44_BOTF4</name>
<sequence length="327" mass="35934">MASIEPGYPLLSPIDQHKASTRKLKEYELLLILAKSHNLDADKKTPFMEMHKTFEEKESKGKNVQELADQRYGHWLFLYAVIQSLPMLVVDVDNVRYTEGVDYFLCQPPLGNLPWLEDAAGVKMAWYGVQGGQGVVSLPSDVVNYGTEGVYRRSHCWTVAQKWINNAEANEISQPFSPDDQEEGTMSPLAPPPGFGGSFSRPDSRGRENSSRRSSVASNGMLGVDNRSNSRQSQRNSVMLGLEMLPIPGNMEPGFRSDSPAGRESPVSAVGRRGASPYSRNSVISRNSVVSLHTDGRPVSSAGRKESTFDDILGTSGLGQKEKGKKK</sequence>
<feature type="region of interest" description="Disordered" evidence="1">
    <location>
        <begin position="172"/>
        <end position="234"/>
    </location>
</feature>
<dbReference type="OrthoDB" id="5300331at2759"/>
<feature type="region of interest" description="Disordered" evidence="1">
    <location>
        <begin position="249"/>
        <end position="327"/>
    </location>
</feature>
<proteinExistence type="predicted"/>
<evidence type="ECO:0000313" key="3">
    <source>
        <dbReference type="Proteomes" id="UP000008177"/>
    </source>
</evidence>
<gene>
    <name evidence="2" type="ORF">BofuT4_P091240.1</name>
</gene>
<dbReference type="PANTHER" id="PTHR39601:SF2">
    <property type="entry name" value="CHORIOGENIN HMINOR"/>
    <property type="match status" value="1"/>
</dbReference>
<dbReference type="EMBL" id="FQ790325">
    <property type="protein sequence ID" value="CCD50437.1"/>
    <property type="molecule type" value="Genomic_DNA"/>
</dbReference>
<dbReference type="Proteomes" id="UP000008177">
    <property type="component" value="Unplaced contigs"/>
</dbReference>
<reference evidence="3" key="1">
    <citation type="journal article" date="2011" name="PLoS Genet.">
        <title>Genomic analysis of the necrotrophic fungal pathogens Sclerotinia sclerotiorum and Botrytis cinerea.</title>
        <authorList>
            <person name="Amselem J."/>
            <person name="Cuomo C.A."/>
            <person name="van Kan J.A."/>
            <person name="Viaud M."/>
            <person name="Benito E.P."/>
            <person name="Couloux A."/>
            <person name="Coutinho P.M."/>
            <person name="de Vries R.P."/>
            <person name="Dyer P.S."/>
            <person name="Fillinger S."/>
            <person name="Fournier E."/>
            <person name="Gout L."/>
            <person name="Hahn M."/>
            <person name="Kohn L."/>
            <person name="Lapalu N."/>
            <person name="Plummer K.M."/>
            <person name="Pradier J.M."/>
            <person name="Quevillon E."/>
            <person name="Sharon A."/>
            <person name="Simon A."/>
            <person name="ten Have A."/>
            <person name="Tudzynski B."/>
            <person name="Tudzynski P."/>
            <person name="Wincker P."/>
            <person name="Andrew M."/>
            <person name="Anthouard V."/>
            <person name="Beever R.E."/>
            <person name="Beffa R."/>
            <person name="Benoit I."/>
            <person name="Bouzid O."/>
            <person name="Brault B."/>
            <person name="Chen Z."/>
            <person name="Choquer M."/>
            <person name="Collemare J."/>
            <person name="Cotton P."/>
            <person name="Danchin E.G."/>
            <person name="Da Silva C."/>
            <person name="Gautier A."/>
            <person name="Giraud C."/>
            <person name="Giraud T."/>
            <person name="Gonzalez C."/>
            <person name="Grossetete S."/>
            <person name="Guldener U."/>
            <person name="Henrissat B."/>
            <person name="Howlett B.J."/>
            <person name="Kodira C."/>
            <person name="Kretschmer M."/>
            <person name="Lappartient A."/>
            <person name="Leroch M."/>
            <person name="Levis C."/>
            <person name="Mauceli E."/>
            <person name="Neuveglise C."/>
            <person name="Oeser B."/>
            <person name="Pearson M."/>
            <person name="Poulain J."/>
            <person name="Poussereau N."/>
            <person name="Quesneville H."/>
            <person name="Rascle C."/>
            <person name="Schumacher J."/>
            <person name="Segurens B."/>
            <person name="Sexton A."/>
            <person name="Silva E."/>
            <person name="Sirven C."/>
            <person name="Soanes D.M."/>
            <person name="Talbot N.J."/>
            <person name="Templeton M."/>
            <person name="Yandava C."/>
            <person name="Yarden O."/>
            <person name="Zeng Q."/>
            <person name="Rollins J.A."/>
            <person name="Lebrun M.H."/>
            <person name="Dickman M."/>
        </authorList>
    </citation>
    <scope>NUCLEOTIDE SEQUENCE [LARGE SCALE GENOMIC DNA]</scope>
    <source>
        <strain evidence="3">T4</strain>
    </source>
</reference>
<dbReference type="PANTHER" id="PTHR39601">
    <property type="entry name" value="CHORIOGENIN HMINOR"/>
    <property type="match status" value="1"/>
</dbReference>
<accession>G2YF44</accession>
<feature type="compositionally biased region" description="Basic and acidic residues" evidence="1">
    <location>
        <begin position="202"/>
        <end position="211"/>
    </location>
</feature>
<dbReference type="STRING" id="999810.G2YF44"/>
<evidence type="ECO:0000256" key="1">
    <source>
        <dbReference type="SAM" id="MobiDB-lite"/>
    </source>
</evidence>
<dbReference type="AlphaFoldDB" id="G2YF44"/>
<protein>
    <submittedName>
        <fullName evidence="2">Uncharacterized protein</fullName>
    </submittedName>
</protein>
<organism evidence="2 3">
    <name type="scientific">Botryotinia fuckeliana (strain T4)</name>
    <name type="common">Noble rot fungus</name>
    <name type="synonym">Botrytis cinerea</name>
    <dbReference type="NCBI Taxonomy" id="999810"/>
    <lineage>
        <taxon>Eukaryota</taxon>
        <taxon>Fungi</taxon>
        <taxon>Dikarya</taxon>
        <taxon>Ascomycota</taxon>
        <taxon>Pezizomycotina</taxon>
        <taxon>Leotiomycetes</taxon>
        <taxon>Helotiales</taxon>
        <taxon>Sclerotiniaceae</taxon>
        <taxon>Botrytis</taxon>
    </lineage>
</organism>
<dbReference type="HOGENOM" id="CLU_824348_0_0_1"/>
<feature type="compositionally biased region" description="Low complexity" evidence="1">
    <location>
        <begin position="279"/>
        <end position="291"/>
    </location>
</feature>